<accession>A0AAJ0GME9</accession>
<feature type="compositionally biased region" description="Basic residues" evidence="1">
    <location>
        <begin position="38"/>
        <end position="51"/>
    </location>
</feature>
<dbReference type="GeneID" id="87889644"/>
<comment type="caution">
    <text evidence="2">The sequence shown here is derived from an EMBL/GenBank/DDBJ whole genome shotgun (WGS) entry which is preliminary data.</text>
</comment>
<feature type="region of interest" description="Disordered" evidence="1">
    <location>
        <begin position="76"/>
        <end position="98"/>
    </location>
</feature>
<dbReference type="AlphaFoldDB" id="A0AAJ0GME9"/>
<feature type="region of interest" description="Disordered" evidence="1">
    <location>
        <begin position="122"/>
        <end position="157"/>
    </location>
</feature>
<reference evidence="2" key="2">
    <citation type="submission" date="2023-06" db="EMBL/GenBank/DDBJ databases">
        <authorList>
            <consortium name="Lawrence Berkeley National Laboratory"/>
            <person name="Mondo S.J."/>
            <person name="Hensen N."/>
            <person name="Bonometti L."/>
            <person name="Westerberg I."/>
            <person name="Brannstrom I.O."/>
            <person name="Guillou S."/>
            <person name="Cros-Aarteil S."/>
            <person name="Calhoun S."/>
            <person name="Haridas S."/>
            <person name="Kuo A."/>
            <person name="Pangilinan J."/>
            <person name="Riley R."/>
            <person name="Labutti K."/>
            <person name="Andreopoulos B."/>
            <person name="Lipzen A."/>
            <person name="Chen C."/>
            <person name="Yanf M."/>
            <person name="Daum C."/>
            <person name="Ng V."/>
            <person name="Clum A."/>
            <person name="Steindorff A."/>
            <person name="Ohm R."/>
            <person name="Martin F."/>
            <person name="Silar P."/>
            <person name="Natvig D."/>
            <person name="Lalanne C."/>
            <person name="Gautier V."/>
            <person name="Ament-Velasquez S.L."/>
            <person name="Kruys A."/>
            <person name="Hutchinson M.I."/>
            <person name="Powell A.J."/>
            <person name="Barry K."/>
            <person name="Miller A.N."/>
            <person name="Grigoriev I.V."/>
            <person name="Debuchy R."/>
            <person name="Gladieux P."/>
            <person name="Thoren M.H."/>
            <person name="Johannesson H."/>
        </authorList>
    </citation>
    <scope>NUCLEOTIDE SEQUENCE</scope>
    <source>
        <strain evidence="2">CBS 333.67</strain>
    </source>
</reference>
<sequence length="521" mass="58102">MPSFSSIGRLKRWSSSAQTSAQGLKRARADDLSQEHRPNKRIKSRGKRHRPSNFPLEFWDSLSKVPLTRRALRELDRRNSARAAPGPAAPTVHATDRARFARYSGPDLRHLRGCPEPKGAVYTMASNRSSTSSSQRTRSTKSTKATTAKPKKSSAYNNAFEQHLNDRNIYLNGKSKPNQNEDLYQPRPSLSPSKFSDGAFERFQDEHKHLGSKGDVMRKVISVITGNINIPSSGDVLFNNLESITDKKTVDAKPDFYDGARFHNGDPCVVKRQAGYDGAIGACAMHALQNYGAEEPAFDGNAYTYSSTYYAGQLQLFAHHTTPPAASGERPEYHMTKLRNFAMTDCRETFVQGATVLRNARDWAQRHRDSFIQAANAKARQSGVQAPPEPETTVAAAEQYDESTVDEFVDCEDFATHTVGTEDYAGPGDVDEESALPHYLEDDEPSHDSTPLGAEPAMSFVTSFTSGFTAQSQTSSKRNRDSPPSKSRPRKKHDLTKKRPCLNQMWYHVNEDVSCLWDDRE</sequence>
<protein>
    <submittedName>
        <fullName evidence="2">Uncharacterized protein</fullName>
    </submittedName>
</protein>
<dbReference type="EMBL" id="JAUDZG010000007">
    <property type="protein sequence ID" value="KAK3302639.1"/>
    <property type="molecule type" value="Genomic_DNA"/>
</dbReference>
<feature type="compositionally biased region" description="Polar residues" evidence="1">
    <location>
        <begin position="467"/>
        <end position="476"/>
    </location>
</feature>
<feature type="compositionally biased region" description="Basic residues" evidence="1">
    <location>
        <begin position="487"/>
        <end position="498"/>
    </location>
</feature>
<name>A0AAJ0GME9_9PEZI</name>
<evidence type="ECO:0000313" key="3">
    <source>
        <dbReference type="Proteomes" id="UP001273166"/>
    </source>
</evidence>
<dbReference type="Proteomes" id="UP001273166">
    <property type="component" value="Unassembled WGS sequence"/>
</dbReference>
<reference evidence="2" key="1">
    <citation type="journal article" date="2023" name="Mol. Phylogenet. Evol.">
        <title>Genome-scale phylogeny and comparative genomics of the fungal order Sordariales.</title>
        <authorList>
            <person name="Hensen N."/>
            <person name="Bonometti L."/>
            <person name="Westerberg I."/>
            <person name="Brannstrom I.O."/>
            <person name="Guillou S."/>
            <person name="Cros-Aarteil S."/>
            <person name="Calhoun S."/>
            <person name="Haridas S."/>
            <person name="Kuo A."/>
            <person name="Mondo S."/>
            <person name="Pangilinan J."/>
            <person name="Riley R."/>
            <person name="LaButti K."/>
            <person name="Andreopoulos B."/>
            <person name="Lipzen A."/>
            <person name="Chen C."/>
            <person name="Yan M."/>
            <person name="Daum C."/>
            <person name="Ng V."/>
            <person name="Clum A."/>
            <person name="Steindorff A."/>
            <person name="Ohm R.A."/>
            <person name="Martin F."/>
            <person name="Silar P."/>
            <person name="Natvig D.O."/>
            <person name="Lalanne C."/>
            <person name="Gautier V."/>
            <person name="Ament-Velasquez S.L."/>
            <person name="Kruys A."/>
            <person name="Hutchinson M.I."/>
            <person name="Powell A.J."/>
            <person name="Barry K."/>
            <person name="Miller A.N."/>
            <person name="Grigoriev I.V."/>
            <person name="Debuchy R."/>
            <person name="Gladieux P."/>
            <person name="Hiltunen Thoren M."/>
            <person name="Johannesson H."/>
        </authorList>
    </citation>
    <scope>NUCLEOTIDE SEQUENCE</scope>
    <source>
        <strain evidence="2">CBS 333.67</strain>
    </source>
</reference>
<evidence type="ECO:0000313" key="2">
    <source>
        <dbReference type="EMBL" id="KAK3302639.1"/>
    </source>
</evidence>
<keyword evidence="3" id="KW-1185">Reference proteome</keyword>
<evidence type="ECO:0000256" key="1">
    <source>
        <dbReference type="SAM" id="MobiDB-lite"/>
    </source>
</evidence>
<feature type="region of interest" description="Disordered" evidence="1">
    <location>
        <begin position="1"/>
        <end position="56"/>
    </location>
</feature>
<feature type="region of interest" description="Disordered" evidence="1">
    <location>
        <begin position="467"/>
        <end position="498"/>
    </location>
</feature>
<organism evidence="2 3">
    <name type="scientific">Chaetomium strumarium</name>
    <dbReference type="NCBI Taxonomy" id="1170767"/>
    <lineage>
        <taxon>Eukaryota</taxon>
        <taxon>Fungi</taxon>
        <taxon>Dikarya</taxon>
        <taxon>Ascomycota</taxon>
        <taxon>Pezizomycotina</taxon>
        <taxon>Sordariomycetes</taxon>
        <taxon>Sordariomycetidae</taxon>
        <taxon>Sordariales</taxon>
        <taxon>Chaetomiaceae</taxon>
        <taxon>Chaetomium</taxon>
    </lineage>
</organism>
<dbReference type="RefSeq" id="XP_062718419.1">
    <property type="nucleotide sequence ID" value="XM_062870815.1"/>
</dbReference>
<feature type="compositionally biased region" description="Basic and acidic residues" evidence="1">
    <location>
        <begin position="27"/>
        <end position="37"/>
    </location>
</feature>
<gene>
    <name evidence="2" type="ORF">B0T15DRAFT_569773</name>
</gene>
<proteinExistence type="predicted"/>
<feature type="compositionally biased region" description="Low complexity" evidence="1">
    <location>
        <begin position="125"/>
        <end position="148"/>
    </location>
</feature>
<feature type="compositionally biased region" description="Polar residues" evidence="1">
    <location>
        <begin position="13"/>
        <end position="22"/>
    </location>
</feature>